<feature type="region of interest" description="Disordered" evidence="1">
    <location>
        <begin position="684"/>
        <end position="718"/>
    </location>
</feature>
<dbReference type="GO" id="GO:0000439">
    <property type="term" value="C:transcription factor TFIIH core complex"/>
    <property type="evidence" value="ECO:0007669"/>
    <property type="project" value="InterPro"/>
</dbReference>
<dbReference type="InterPro" id="IPR011993">
    <property type="entry name" value="PH-like_dom_sf"/>
</dbReference>
<dbReference type="Proteomes" id="UP000046392">
    <property type="component" value="Unplaced"/>
</dbReference>
<name>A0A0N5C3A1_STREA</name>
<evidence type="ECO:0000256" key="1">
    <source>
        <dbReference type="SAM" id="MobiDB-lite"/>
    </source>
</evidence>
<sequence length="718" mass="83227">MTSELTDIPDKLLQTFKEIRIRLAHESSKSPGEPGIFEVWTNGVKYIFNDTLETHFVDYGDVTGIRVSPPSKSRVMLQIKHKDNAKQVTFIFVKPGADKIELQEIRDGARSVIHQSFIRYKKYKSEKSKRTSQLSELHETVKSKILDEDKFMNSIYSVLVKEKYLSPADFWEDHLKNALLNKEENQGVSSGFLGAISQSEDKEGVTLNLSLEIINAIFKTYPAVERKHLEMVPQEISEQEFWARFFKSHYFHRDRDSSNAPDAKDDIFKDCIEIDEKDMFKIVAQCVSANGNRGIDNEDNFGVLSSNTSEEIDPKNGISKNKMLIKRCNYLSERIIKSIQESKKLPFGNIGNKDRNDEDELVKVRLANKEMLKILRKKKNFAELKSFMACYSNLQNILFVPFGMTRYEYRNQKEKEDPSIEYSDSEFDEYWRSLDSVVEKETKLETSINLLTTTLKVLQDNPNEPGLCDVEFSGDESKDDDDFNDSNELSDPESKRPKLDDDVRKPSMHGEGRLERNYEKMEEVLNELIDDFTRKCNHNKIKLNSIADEQIAECHAACSELIRHFWSCFPPKCQEHLDKILKVVPALKDFDTYKIKKIAEKYGDDKVEHLRKMIAVICARLEELKIIFDSKSFTQLELEGRIIVDNDNPENILILSDEKNYNMEGNGKEFQRFSERLFNNIMQNGSSHNGMTGNETQNDNSTLYNEHQEEEIEVDEDY</sequence>
<feature type="compositionally biased region" description="Acidic residues" evidence="1">
    <location>
        <begin position="472"/>
        <end position="491"/>
    </location>
</feature>
<dbReference type="InterPro" id="IPR005607">
    <property type="entry name" value="BSD_dom"/>
</dbReference>
<evidence type="ECO:0000313" key="3">
    <source>
        <dbReference type="Proteomes" id="UP000046392"/>
    </source>
</evidence>
<reference evidence="4" key="1">
    <citation type="submission" date="2017-02" db="UniProtKB">
        <authorList>
            <consortium name="WormBaseParasite"/>
        </authorList>
    </citation>
    <scope>IDENTIFICATION</scope>
</reference>
<dbReference type="PANTHER" id="PTHR12856">
    <property type="entry name" value="TRANSCRIPTION INITIATION FACTOR IIH-RELATED"/>
    <property type="match status" value="1"/>
</dbReference>
<dbReference type="PROSITE" id="PS50858">
    <property type="entry name" value="BSD"/>
    <property type="match status" value="1"/>
</dbReference>
<dbReference type="STRING" id="174720.A0A0N5C3A1"/>
<dbReference type="GO" id="GO:0006289">
    <property type="term" value="P:nucleotide-excision repair"/>
    <property type="evidence" value="ECO:0007669"/>
    <property type="project" value="InterPro"/>
</dbReference>
<dbReference type="SMART" id="SM00751">
    <property type="entry name" value="BSD"/>
    <property type="match status" value="2"/>
</dbReference>
<feature type="compositionally biased region" description="Basic and acidic residues" evidence="1">
    <location>
        <begin position="492"/>
        <end position="515"/>
    </location>
</feature>
<dbReference type="SUPFAM" id="SSF140383">
    <property type="entry name" value="BSD domain-like"/>
    <property type="match status" value="1"/>
</dbReference>
<dbReference type="InterPro" id="IPR027079">
    <property type="entry name" value="Tfb1/GTF2H1"/>
</dbReference>
<dbReference type="Gene3D" id="1.10.3970.10">
    <property type="entry name" value="BSD domain"/>
    <property type="match status" value="1"/>
</dbReference>
<dbReference type="WBParaSite" id="SPAL_0001245500.1">
    <property type="protein sequence ID" value="SPAL_0001245500.1"/>
    <property type="gene ID" value="SPAL_0001245500"/>
</dbReference>
<dbReference type="InterPro" id="IPR035925">
    <property type="entry name" value="BSD_dom_sf"/>
</dbReference>
<feature type="compositionally biased region" description="Acidic residues" evidence="1">
    <location>
        <begin position="708"/>
        <end position="718"/>
    </location>
</feature>
<proteinExistence type="predicted"/>
<protein>
    <submittedName>
        <fullName evidence="4">BSD domain-containing protein</fullName>
    </submittedName>
</protein>
<feature type="compositionally biased region" description="Polar residues" evidence="1">
    <location>
        <begin position="684"/>
        <end position="705"/>
    </location>
</feature>
<dbReference type="Gene3D" id="2.30.29.30">
    <property type="entry name" value="Pleckstrin-homology domain (PH domain)/Phosphotyrosine-binding domain (PTB)"/>
    <property type="match status" value="1"/>
</dbReference>
<dbReference type="GO" id="GO:0006351">
    <property type="term" value="P:DNA-templated transcription"/>
    <property type="evidence" value="ECO:0007669"/>
    <property type="project" value="InterPro"/>
</dbReference>
<feature type="region of interest" description="Disordered" evidence="1">
    <location>
        <begin position="466"/>
        <end position="515"/>
    </location>
</feature>
<evidence type="ECO:0000313" key="4">
    <source>
        <dbReference type="WBParaSite" id="SPAL_0001245500.1"/>
    </source>
</evidence>
<evidence type="ECO:0000259" key="2">
    <source>
        <dbReference type="PROSITE" id="PS50858"/>
    </source>
</evidence>
<dbReference type="Pfam" id="PF03909">
    <property type="entry name" value="BSD"/>
    <property type="match status" value="1"/>
</dbReference>
<dbReference type="AlphaFoldDB" id="A0A0N5C3A1"/>
<accession>A0A0N5C3A1</accession>
<organism evidence="3 4">
    <name type="scientific">Strongyloides papillosus</name>
    <name type="common">Intestinal threadworm</name>
    <dbReference type="NCBI Taxonomy" id="174720"/>
    <lineage>
        <taxon>Eukaryota</taxon>
        <taxon>Metazoa</taxon>
        <taxon>Ecdysozoa</taxon>
        <taxon>Nematoda</taxon>
        <taxon>Chromadorea</taxon>
        <taxon>Rhabditida</taxon>
        <taxon>Tylenchina</taxon>
        <taxon>Panagrolaimomorpha</taxon>
        <taxon>Strongyloidoidea</taxon>
        <taxon>Strongyloididae</taxon>
        <taxon>Strongyloides</taxon>
    </lineage>
</organism>
<keyword evidence="3" id="KW-1185">Reference proteome</keyword>
<feature type="domain" description="BSD" evidence="2">
    <location>
        <begin position="201"/>
        <end position="253"/>
    </location>
</feature>